<dbReference type="InterPro" id="IPR009936">
    <property type="entry name" value="DUF1468"/>
</dbReference>
<dbReference type="KEGG" id="gai:IMCC3135_19135"/>
<keyword evidence="4" id="KW-1185">Reference proteome</keyword>
<keyword evidence="1" id="KW-0812">Transmembrane</keyword>
<feature type="transmembrane region" description="Helical" evidence="1">
    <location>
        <begin position="91"/>
        <end position="120"/>
    </location>
</feature>
<dbReference type="EMBL" id="CP018632">
    <property type="protein sequence ID" value="ASJ73906.1"/>
    <property type="molecule type" value="Genomic_DNA"/>
</dbReference>
<gene>
    <name evidence="3" type="ORF">IMCC3135_19135</name>
</gene>
<keyword evidence="1" id="KW-1133">Transmembrane helix</keyword>
<feature type="transmembrane region" description="Helical" evidence="1">
    <location>
        <begin position="43"/>
        <end position="64"/>
    </location>
</feature>
<protein>
    <recommendedName>
        <fullName evidence="2">DUF1468 domain-containing protein</fullName>
    </recommendedName>
</protein>
<evidence type="ECO:0000256" key="1">
    <source>
        <dbReference type="SAM" id="Phobius"/>
    </source>
</evidence>
<dbReference type="RefSeq" id="WP_157736118.1">
    <property type="nucleotide sequence ID" value="NZ_CP018632.1"/>
</dbReference>
<feature type="domain" description="DUF1468" evidence="2">
    <location>
        <begin position="12"/>
        <end position="155"/>
    </location>
</feature>
<evidence type="ECO:0000313" key="4">
    <source>
        <dbReference type="Proteomes" id="UP000250079"/>
    </source>
</evidence>
<dbReference type="OrthoDB" id="7854646at2"/>
<accession>A0A2Z2NR01</accession>
<organism evidence="3 4">
    <name type="scientific">Granulosicoccus antarcticus IMCC3135</name>
    <dbReference type="NCBI Taxonomy" id="1192854"/>
    <lineage>
        <taxon>Bacteria</taxon>
        <taxon>Pseudomonadati</taxon>
        <taxon>Pseudomonadota</taxon>
        <taxon>Gammaproteobacteria</taxon>
        <taxon>Chromatiales</taxon>
        <taxon>Granulosicoccaceae</taxon>
        <taxon>Granulosicoccus</taxon>
    </lineage>
</organism>
<sequence>MFAIHHFRNAGFGLFVLAVSLLYLVSALGLGPPVNASKLTPSFFPLVLGSLSCFFSLALVIRIVRGNMAAEATHEKPEQTSQEDRWRSPAAIAATGVFVLLFQTVGFFASTIPYVFAIILIFSDRQKLKSKLIFSVLITLAGYVIFTAIFNVRLPALLS</sequence>
<reference evidence="3 4" key="1">
    <citation type="submission" date="2016-12" db="EMBL/GenBank/DDBJ databases">
        <authorList>
            <person name="Song W.-J."/>
            <person name="Kurnit D.M."/>
        </authorList>
    </citation>
    <scope>NUCLEOTIDE SEQUENCE [LARGE SCALE GENOMIC DNA]</scope>
    <source>
        <strain evidence="3 4">IMCC3135</strain>
    </source>
</reference>
<keyword evidence="1" id="KW-0472">Membrane</keyword>
<dbReference type="Pfam" id="PF07331">
    <property type="entry name" value="TctB"/>
    <property type="match status" value="1"/>
</dbReference>
<proteinExistence type="predicted"/>
<dbReference type="AlphaFoldDB" id="A0A2Z2NR01"/>
<evidence type="ECO:0000313" key="3">
    <source>
        <dbReference type="EMBL" id="ASJ73906.1"/>
    </source>
</evidence>
<feature type="transmembrane region" description="Helical" evidence="1">
    <location>
        <begin position="132"/>
        <end position="152"/>
    </location>
</feature>
<name>A0A2Z2NR01_9GAMM</name>
<evidence type="ECO:0000259" key="2">
    <source>
        <dbReference type="Pfam" id="PF07331"/>
    </source>
</evidence>
<dbReference type="Proteomes" id="UP000250079">
    <property type="component" value="Chromosome"/>
</dbReference>